<evidence type="ECO:0000313" key="3">
    <source>
        <dbReference type="Proteomes" id="UP001139409"/>
    </source>
</evidence>
<protein>
    <submittedName>
        <fullName evidence="2">DUF2807 domain-containing protein</fullName>
    </submittedName>
</protein>
<dbReference type="PANTHER" id="PTHR39200:SF1">
    <property type="entry name" value="AUTO-TRANSPORTER ADHESIN HEAD GIN DOMAIN-CONTAINING PROTEIN-RELATED"/>
    <property type="match status" value="1"/>
</dbReference>
<reference evidence="2" key="1">
    <citation type="submission" date="2021-09" db="EMBL/GenBank/DDBJ databases">
        <title>Fulvivirga sp. isolated from coastal sediment.</title>
        <authorList>
            <person name="Yu H."/>
        </authorList>
    </citation>
    <scope>NUCLEOTIDE SEQUENCE</scope>
    <source>
        <strain evidence="2">1062</strain>
    </source>
</reference>
<dbReference type="PROSITE" id="PS51257">
    <property type="entry name" value="PROKAR_LIPOPROTEIN"/>
    <property type="match status" value="1"/>
</dbReference>
<dbReference type="Proteomes" id="UP001139409">
    <property type="component" value="Unassembled WGS sequence"/>
</dbReference>
<name>A0A9X1HXD6_9BACT</name>
<dbReference type="RefSeq" id="WP_225699649.1">
    <property type="nucleotide sequence ID" value="NZ_JAIXNE010000007.1"/>
</dbReference>
<dbReference type="InterPro" id="IPR021255">
    <property type="entry name" value="DUF2807"/>
</dbReference>
<comment type="caution">
    <text evidence="2">The sequence shown here is derived from an EMBL/GenBank/DDBJ whole genome shotgun (WGS) entry which is preliminary data.</text>
</comment>
<dbReference type="AlphaFoldDB" id="A0A9X1HXD6"/>
<evidence type="ECO:0000313" key="2">
    <source>
        <dbReference type="EMBL" id="MCA6078788.1"/>
    </source>
</evidence>
<dbReference type="EMBL" id="JAIXNE010000007">
    <property type="protein sequence ID" value="MCA6078788.1"/>
    <property type="molecule type" value="Genomic_DNA"/>
</dbReference>
<dbReference type="Pfam" id="PF10988">
    <property type="entry name" value="DUF2807"/>
    <property type="match status" value="1"/>
</dbReference>
<sequence>MKNYIIIILLAAGLFIQGCDEACISESGPIVSREINLSSFNSFTLMGSGNVYITQGPEQKVVIEAASNVIDLMNRDVRGGHWDIYNRECIRNIRELNIYITIPDIQFIGLSGSGRITSQNTLITQDLEIVLSGSGDINAAVQADDINNSISGSGNIELFGETDHSSLKISGSGSYRSFGMESRTSNVNITGSGNAQVHAVEALDVRISGSGSVYYEGNPQLTISITGSGKVIPN</sequence>
<evidence type="ECO:0000259" key="1">
    <source>
        <dbReference type="Pfam" id="PF10988"/>
    </source>
</evidence>
<accession>A0A9X1HXD6</accession>
<feature type="domain" description="Putative auto-transporter adhesin head GIN" evidence="1">
    <location>
        <begin position="40"/>
        <end position="219"/>
    </location>
</feature>
<proteinExistence type="predicted"/>
<dbReference type="PANTHER" id="PTHR39200">
    <property type="entry name" value="HYPOTHETICAL EXPORTED PROTEIN"/>
    <property type="match status" value="1"/>
</dbReference>
<keyword evidence="3" id="KW-1185">Reference proteome</keyword>
<organism evidence="2 3">
    <name type="scientific">Fulvivirga sedimenti</name>
    <dbReference type="NCBI Taxonomy" id="2879465"/>
    <lineage>
        <taxon>Bacteria</taxon>
        <taxon>Pseudomonadati</taxon>
        <taxon>Bacteroidota</taxon>
        <taxon>Cytophagia</taxon>
        <taxon>Cytophagales</taxon>
        <taxon>Fulvivirgaceae</taxon>
        <taxon>Fulvivirga</taxon>
    </lineage>
</organism>
<dbReference type="Gene3D" id="2.160.20.120">
    <property type="match status" value="1"/>
</dbReference>
<gene>
    <name evidence="2" type="ORF">LDX50_28190</name>
</gene>